<protein>
    <submittedName>
        <fullName evidence="1">Uncharacterized protein</fullName>
    </submittedName>
</protein>
<evidence type="ECO:0000313" key="1">
    <source>
        <dbReference type="EMBL" id="GAA4263855.1"/>
    </source>
</evidence>
<reference evidence="2" key="1">
    <citation type="journal article" date="2019" name="Int. J. Syst. Evol. Microbiol.">
        <title>The Global Catalogue of Microorganisms (GCM) 10K type strain sequencing project: providing services to taxonomists for standard genome sequencing and annotation.</title>
        <authorList>
            <consortium name="The Broad Institute Genomics Platform"/>
            <consortium name="The Broad Institute Genome Sequencing Center for Infectious Disease"/>
            <person name="Wu L."/>
            <person name="Ma J."/>
        </authorList>
    </citation>
    <scope>NUCLEOTIDE SEQUENCE [LARGE SCALE GENOMIC DNA]</scope>
    <source>
        <strain evidence="2">JCM 17441</strain>
    </source>
</reference>
<dbReference type="EMBL" id="BAABAT010000082">
    <property type="protein sequence ID" value="GAA4263855.1"/>
    <property type="molecule type" value="Genomic_DNA"/>
</dbReference>
<name>A0ABP8DV21_9ACTN</name>
<evidence type="ECO:0000313" key="2">
    <source>
        <dbReference type="Proteomes" id="UP001500620"/>
    </source>
</evidence>
<dbReference type="Proteomes" id="UP001500620">
    <property type="component" value="Unassembled WGS sequence"/>
</dbReference>
<proteinExistence type="predicted"/>
<accession>A0ABP8DV21</accession>
<dbReference type="RefSeq" id="WP_345143929.1">
    <property type="nucleotide sequence ID" value="NZ_BAABAT010000082.1"/>
</dbReference>
<gene>
    <name evidence="1" type="ORF">GCM10022255_112180</name>
</gene>
<comment type="caution">
    <text evidence="1">The sequence shown here is derived from an EMBL/GenBank/DDBJ whole genome shotgun (WGS) entry which is preliminary data.</text>
</comment>
<organism evidence="1 2">
    <name type="scientific">Dactylosporangium darangshiense</name>
    <dbReference type="NCBI Taxonomy" id="579108"/>
    <lineage>
        <taxon>Bacteria</taxon>
        <taxon>Bacillati</taxon>
        <taxon>Actinomycetota</taxon>
        <taxon>Actinomycetes</taxon>
        <taxon>Micromonosporales</taxon>
        <taxon>Micromonosporaceae</taxon>
        <taxon>Dactylosporangium</taxon>
    </lineage>
</organism>
<sequence length="83" mass="8577">MLDLIPIGAVAGNLTITFLALSYAGRLVVTAIADRDHFPDLPVVLSGTQREWAALAAPPTAAAPSAEPFATVVPGSDTVPPRR</sequence>
<keyword evidence="2" id="KW-1185">Reference proteome</keyword>